<dbReference type="AlphaFoldDB" id="A0A822ZV22"/>
<reference evidence="3 4" key="1">
    <citation type="journal article" date="2020" name="Mol. Biol. Evol.">
        <title>Distinct Expression and Methylation Patterns for Genes with Different Fates following a Single Whole-Genome Duplication in Flowering Plants.</title>
        <authorList>
            <person name="Shi T."/>
            <person name="Rahmani R.S."/>
            <person name="Gugger P.F."/>
            <person name="Wang M."/>
            <person name="Li H."/>
            <person name="Zhang Y."/>
            <person name="Li Z."/>
            <person name="Wang Q."/>
            <person name="Van de Peer Y."/>
            <person name="Marchal K."/>
            <person name="Chen J."/>
        </authorList>
    </citation>
    <scope>NUCLEOTIDE SEQUENCE [LARGE SCALE GENOMIC DNA]</scope>
    <source>
        <tissue evidence="3">Leaf</tissue>
    </source>
</reference>
<feature type="compositionally biased region" description="Polar residues" evidence="1">
    <location>
        <begin position="81"/>
        <end position="94"/>
    </location>
</feature>
<evidence type="ECO:0000313" key="3">
    <source>
        <dbReference type="EMBL" id="DAD45738.1"/>
    </source>
</evidence>
<organism evidence="3 4">
    <name type="scientific">Nelumbo nucifera</name>
    <name type="common">Sacred lotus</name>
    <dbReference type="NCBI Taxonomy" id="4432"/>
    <lineage>
        <taxon>Eukaryota</taxon>
        <taxon>Viridiplantae</taxon>
        <taxon>Streptophyta</taxon>
        <taxon>Embryophyta</taxon>
        <taxon>Tracheophyta</taxon>
        <taxon>Spermatophyta</taxon>
        <taxon>Magnoliopsida</taxon>
        <taxon>Proteales</taxon>
        <taxon>Nelumbonaceae</taxon>
        <taxon>Nelumbo</taxon>
    </lineage>
</organism>
<comment type="caution">
    <text evidence="3">The sequence shown here is derived from an EMBL/GenBank/DDBJ whole genome shotgun (WGS) entry which is preliminary data.</text>
</comment>
<keyword evidence="2" id="KW-0472">Membrane</keyword>
<sequence>MLKESFDSCSYINPISLKDIDESNEWLLGEMDGAEDELVFQGDSLTWGDVARASGVEEPPRYTRSRGSSTTSQLRAKWPKLTNSKRPSTSNSQLHLEDEDEFDIEEKTEEENMDDYKSDEYEDDFWLFRFFYNLVSTSVFIFLVQFLKFRFI</sequence>
<evidence type="ECO:0000313" key="4">
    <source>
        <dbReference type="Proteomes" id="UP000607653"/>
    </source>
</evidence>
<keyword evidence="4" id="KW-1185">Reference proteome</keyword>
<gene>
    <name evidence="3" type="ORF">HUJ06_003968</name>
</gene>
<proteinExistence type="predicted"/>
<feature type="region of interest" description="Disordered" evidence="1">
    <location>
        <begin position="56"/>
        <end position="115"/>
    </location>
</feature>
<keyword evidence="2" id="KW-0812">Transmembrane</keyword>
<protein>
    <submittedName>
        <fullName evidence="3">Uncharacterized protein</fullName>
    </submittedName>
</protein>
<evidence type="ECO:0000256" key="1">
    <source>
        <dbReference type="SAM" id="MobiDB-lite"/>
    </source>
</evidence>
<evidence type="ECO:0000256" key="2">
    <source>
        <dbReference type="SAM" id="Phobius"/>
    </source>
</evidence>
<feature type="transmembrane region" description="Helical" evidence="2">
    <location>
        <begin position="126"/>
        <end position="147"/>
    </location>
</feature>
<name>A0A822ZV22_NELNU</name>
<keyword evidence="2" id="KW-1133">Transmembrane helix</keyword>
<dbReference type="EMBL" id="DUZY01000007">
    <property type="protein sequence ID" value="DAD45738.1"/>
    <property type="molecule type" value="Genomic_DNA"/>
</dbReference>
<feature type="compositionally biased region" description="Acidic residues" evidence="1">
    <location>
        <begin position="97"/>
        <end position="113"/>
    </location>
</feature>
<dbReference type="Proteomes" id="UP000607653">
    <property type="component" value="Unassembled WGS sequence"/>
</dbReference>
<accession>A0A822ZV22</accession>